<evidence type="ECO:0008006" key="3">
    <source>
        <dbReference type="Google" id="ProtNLM"/>
    </source>
</evidence>
<sequence>MRNQKDSEILYFQSKLSEVTYNSNRFKVMIGEDRFLFGVVSANDNEAPFGKLMQYKTIYDTLKDLDWKIKMSFDEAIKYAYSDSMKNDFSLIRTDSEEEGLAFYYIENALFRTSSLWDMLAQLYRLFYNVDIPKEKVYYKQIFSPTKNYGDKFRIKAAEIYEYIEQDDNTDCEGEWKGNHSFVNDLRNKMIHRNSPNIAVMSDFDMNLKHHPVFQLKRIIEDYVVVSQYIKEILDEIEKEVMSTFDDADC</sequence>
<accession>A0A410QAT1</accession>
<dbReference type="EMBL" id="CP035282">
    <property type="protein sequence ID" value="QAT60974.1"/>
    <property type="molecule type" value="Genomic_DNA"/>
</dbReference>
<keyword evidence="2" id="KW-1185">Reference proteome</keyword>
<dbReference type="AlphaFoldDB" id="A0A410QAT1"/>
<evidence type="ECO:0000313" key="1">
    <source>
        <dbReference type="EMBL" id="QAT60974.1"/>
    </source>
</evidence>
<proteinExistence type="predicted"/>
<evidence type="ECO:0000313" key="2">
    <source>
        <dbReference type="Proteomes" id="UP000287969"/>
    </source>
</evidence>
<dbReference type="Proteomes" id="UP000287969">
    <property type="component" value="Chromosome"/>
</dbReference>
<organism evidence="1 2">
    <name type="scientific">Acidilutibacter cellobiosedens</name>
    <dbReference type="NCBI Taxonomy" id="2507161"/>
    <lineage>
        <taxon>Bacteria</taxon>
        <taxon>Bacillati</taxon>
        <taxon>Bacillota</taxon>
        <taxon>Tissierellia</taxon>
        <taxon>Tissierellales</taxon>
        <taxon>Acidilutibacteraceae</taxon>
        <taxon>Acidilutibacter</taxon>
    </lineage>
</organism>
<protein>
    <recommendedName>
        <fullName evidence="3">Cthe-2314-like HEPN domain-containing protein</fullName>
    </recommendedName>
</protein>
<dbReference type="RefSeq" id="WP_128752107.1">
    <property type="nucleotide sequence ID" value="NZ_CP035282.1"/>
</dbReference>
<reference evidence="2" key="1">
    <citation type="submission" date="2019-01" db="EMBL/GenBank/DDBJ databases">
        <title>Draft genomes of a novel of Sporanaerobacter strains.</title>
        <authorList>
            <person name="Ma S."/>
        </authorList>
    </citation>
    <scope>NUCLEOTIDE SEQUENCE [LARGE SCALE GENOMIC DNA]</scope>
    <source>
        <strain evidence="2">NJN-17</strain>
    </source>
</reference>
<name>A0A410QAT1_9FIRM</name>
<dbReference type="KEGG" id="spoa:EQM13_04940"/>
<gene>
    <name evidence="1" type="ORF">EQM13_04940</name>
</gene>
<dbReference type="OrthoDB" id="2082550at2"/>